<keyword evidence="3" id="KW-1185">Reference proteome</keyword>
<feature type="region of interest" description="Disordered" evidence="1">
    <location>
        <begin position="333"/>
        <end position="382"/>
    </location>
</feature>
<sequence>MPPCIREFDAESGNLSDELHKERIPTTPHRQMLVGVETPTHYNSDNNNDNGDETHYNINTISKLSPKVLKGMLIELTKCNKVRNSNTYKKPSHHSDFHQRLSRIHNALKEAPMLMTKNWYAWNPRFRGILSNWPAAMKHLDSTVALEDKKLKKDLTKMEKIVELTLLNKVRKICMFQANVQKLIADINKHWAKAKSMGHTLPEILKVRTLIDQARYITSYHHCIITLEDTVMVLNYKVLCATLFKHQDCMTAQTDHRTSDLKSAQANLAEGQVRNEEAYHRATGWQNKAGFHWQKTSAYTSKQNDLGYDDVDEHDEELQQPLDDIYHPPLELDTAFEGDFSPPEPADTTFEYPDNEMDNGSGSTSPTVPPDQVSDGSAENEY</sequence>
<evidence type="ECO:0000313" key="2">
    <source>
        <dbReference type="EMBL" id="SYW80161.1"/>
    </source>
</evidence>
<evidence type="ECO:0000313" key="3">
    <source>
        <dbReference type="Proteomes" id="UP000658997"/>
    </source>
</evidence>
<gene>
    <name evidence="2" type="ORF">UBRO2_03429</name>
</gene>
<reference evidence="2" key="1">
    <citation type="submission" date="2018-08" db="EMBL/GenBank/DDBJ databases">
        <authorList>
            <person name="Guldener U."/>
        </authorList>
    </citation>
    <scope>NUCLEOTIDE SEQUENCE</scope>
    <source>
        <strain evidence="2">UB2</strain>
    </source>
</reference>
<protein>
    <submittedName>
        <fullName evidence="2">Uncharacterized protein</fullName>
    </submittedName>
</protein>
<dbReference type="Proteomes" id="UP000658997">
    <property type="component" value="Unassembled WGS sequence"/>
</dbReference>
<accession>A0A8H8QNT0</accession>
<comment type="caution">
    <text evidence="2">The sequence shown here is derived from an EMBL/GenBank/DDBJ whole genome shotgun (WGS) entry which is preliminary data.</text>
</comment>
<dbReference type="AlphaFoldDB" id="A0A8H8QNT0"/>
<name>A0A8H8QNT0_9BASI</name>
<evidence type="ECO:0000256" key="1">
    <source>
        <dbReference type="SAM" id="MobiDB-lite"/>
    </source>
</evidence>
<dbReference type="EMBL" id="ULHB01000064">
    <property type="protein sequence ID" value="SYW80161.1"/>
    <property type="molecule type" value="Genomic_DNA"/>
</dbReference>
<proteinExistence type="predicted"/>
<organism evidence="2 3">
    <name type="scientific">Ustilago bromivora</name>
    <dbReference type="NCBI Taxonomy" id="307758"/>
    <lineage>
        <taxon>Eukaryota</taxon>
        <taxon>Fungi</taxon>
        <taxon>Dikarya</taxon>
        <taxon>Basidiomycota</taxon>
        <taxon>Ustilaginomycotina</taxon>
        <taxon>Ustilaginomycetes</taxon>
        <taxon>Ustilaginales</taxon>
        <taxon>Ustilaginaceae</taxon>
        <taxon>Ustilago</taxon>
    </lineage>
</organism>